<reference evidence="3" key="1">
    <citation type="journal article" date="2017" name="Nat. Ecol. Evol.">
        <title>Genome expansion and lineage-specific genetic innovations in the forest pathogenic fungi Armillaria.</title>
        <authorList>
            <person name="Sipos G."/>
            <person name="Prasanna A.N."/>
            <person name="Walter M.C."/>
            <person name="O'Connor E."/>
            <person name="Balint B."/>
            <person name="Krizsan K."/>
            <person name="Kiss B."/>
            <person name="Hess J."/>
            <person name="Varga T."/>
            <person name="Slot J."/>
            <person name="Riley R."/>
            <person name="Boka B."/>
            <person name="Rigling D."/>
            <person name="Barry K."/>
            <person name="Lee J."/>
            <person name="Mihaltcheva S."/>
            <person name="LaButti K."/>
            <person name="Lipzen A."/>
            <person name="Waldron R."/>
            <person name="Moloney N.M."/>
            <person name="Sperisen C."/>
            <person name="Kredics L."/>
            <person name="Vagvoelgyi C."/>
            <person name="Patrignani A."/>
            <person name="Fitzpatrick D."/>
            <person name="Nagy I."/>
            <person name="Doyle S."/>
            <person name="Anderson J.B."/>
            <person name="Grigoriev I.V."/>
            <person name="Gueldener U."/>
            <person name="Muensterkoetter M."/>
            <person name="Nagy L.G."/>
        </authorList>
    </citation>
    <scope>NUCLEOTIDE SEQUENCE [LARGE SCALE GENOMIC DNA]</scope>
    <source>
        <strain evidence="3">C18/9</strain>
    </source>
</reference>
<dbReference type="OrthoDB" id="2937533at2759"/>
<evidence type="ECO:0000313" key="2">
    <source>
        <dbReference type="EMBL" id="SJK99166.1"/>
    </source>
</evidence>
<sequence>MTCALCNANKNLDYYSSARKTDGYSLESFVLSNAAPSHDDCSLIKDSLSSLSAKSVHLRDIIAEQDEVIAKLSRILDKYEDSREEMLSEQARVHDLLERHRRALSSPIRKLPIDIMRVIFLLASSNVADLTDFAWTATHTCTEWRAIATETPTLWSKIHVATDTRTHVRPCESIEMPELEWLPSISPDASNKECPASWGPRDLSEEAVEMLDMLLDHAPRWKVAYLDAHRGGDFFCNKLQRLRGRVPMLESISIDACFPYDPIDLLNVAPRLRTVAIRDSLGQLVFPWQQIQRLILNGFHHMSYFLHVLRSAKNVEHLTICPKGRPILGLCSDTTDDCNSIILPTVHTLDVLSDMDPPFLPSGIILPALENLHVGRKEVDYRRCIVSRRFMDTVGGLLRSSGCVLTHASFLPIVEFGPTFEDVISQCPTLTYLDVGFTPPRENIDQVFLFLNQRNMLPALRMLKIAFSNCNLVEDGICIGERFVETAMSRKHRGLRVFEGSVHIKADEELPYATILSATDKRSLEGLKAEGMSITVRMTAKRTTWEQSLEFA</sequence>
<gene>
    <name evidence="2" type="ORF">ARMOST_02454</name>
</gene>
<name>A0A284QRS0_ARMOS</name>
<keyword evidence="3" id="KW-1185">Reference proteome</keyword>
<dbReference type="Gene3D" id="3.80.10.10">
    <property type="entry name" value="Ribonuclease Inhibitor"/>
    <property type="match status" value="1"/>
</dbReference>
<dbReference type="SUPFAM" id="SSF52047">
    <property type="entry name" value="RNI-like"/>
    <property type="match status" value="1"/>
</dbReference>
<dbReference type="STRING" id="47428.A0A284QRS0"/>
<dbReference type="EMBL" id="FUEG01000001">
    <property type="protein sequence ID" value="SJK99166.1"/>
    <property type="molecule type" value="Genomic_DNA"/>
</dbReference>
<accession>A0A284QRS0</accession>
<keyword evidence="1" id="KW-0175">Coiled coil</keyword>
<evidence type="ECO:0000256" key="1">
    <source>
        <dbReference type="SAM" id="Coils"/>
    </source>
</evidence>
<evidence type="ECO:0000313" key="3">
    <source>
        <dbReference type="Proteomes" id="UP000219338"/>
    </source>
</evidence>
<dbReference type="Proteomes" id="UP000219338">
    <property type="component" value="Unassembled WGS sequence"/>
</dbReference>
<protein>
    <recommendedName>
        <fullName evidence="4">F-box domain-containing protein</fullName>
    </recommendedName>
</protein>
<dbReference type="OMA" id="ICNCSAT"/>
<evidence type="ECO:0008006" key="4">
    <source>
        <dbReference type="Google" id="ProtNLM"/>
    </source>
</evidence>
<organism evidence="2 3">
    <name type="scientific">Armillaria ostoyae</name>
    <name type="common">Armillaria root rot fungus</name>
    <dbReference type="NCBI Taxonomy" id="47428"/>
    <lineage>
        <taxon>Eukaryota</taxon>
        <taxon>Fungi</taxon>
        <taxon>Dikarya</taxon>
        <taxon>Basidiomycota</taxon>
        <taxon>Agaricomycotina</taxon>
        <taxon>Agaricomycetes</taxon>
        <taxon>Agaricomycetidae</taxon>
        <taxon>Agaricales</taxon>
        <taxon>Marasmiineae</taxon>
        <taxon>Physalacriaceae</taxon>
        <taxon>Armillaria</taxon>
    </lineage>
</organism>
<dbReference type="InterPro" id="IPR032675">
    <property type="entry name" value="LRR_dom_sf"/>
</dbReference>
<proteinExistence type="predicted"/>
<dbReference type="AlphaFoldDB" id="A0A284QRS0"/>
<feature type="coiled-coil region" evidence="1">
    <location>
        <begin position="62"/>
        <end position="89"/>
    </location>
</feature>